<organism evidence="1 2">
    <name type="scientific">Ostreobium quekettii</name>
    <dbReference type="NCBI Taxonomy" id="121088"/>
    <lineage>
        <taxon>Eukaryota</taxon>
        <taxon>Viridiplantae</taxon>
        <taxon>Chlorophyta</taxon>
        <taxon>core chlorophytes</taxon>
        <taxon>Ulvophyceae</taxon>
        <taxon>TCBD clade</taxon>
        <taxon>Bryopsidales</taxon>
        <taxon>Ostreobineae</taxon>
        <taxon>Ostreobiaceae</taxon>
        <taxon>Ostreobium</taxon>
    </lineage>
</organism>
<keyword evidence="2" id="KW-1185">Reference proteome</keyword>
<name>A0A8S1IMI5_9CHLO</name>
<sequence length="135" mass="15821">MVSMDTHKGSFRLRNMLIVLLEHWCTRHQEMQKWIAHIVHKMGQHSFRHAGFLEETHCNQQWTGNSGGIENAKADDVSWSLSKKSVKSGHRNYTDGWRGEENRTVDERPQDCQCFSYWVLMKMLIVFRCPLSEGV</sequence>
<reference evidence="1" key="1">
    <citation type="submission" date="2020-12" db="EMBL/GenBank/DDBJ databases">
        <authorList>
            <person name="Iha C."/>
        </authorList>
    </citation>
    <scope>NUCLEOTIDE SEQUENCE</scope>
</reference>
<dbReference type="EMBL" id="CAJHUC010000399">
    <property type="protein sequence ID" value="CAD7695880.1"/>
    <property type="molecule type" value="Genomic_DNA"/>
</dbReference>
<dbReference type="AlphaFoldDB" id="A0A8S1IMI5"/>
<protein>
    <submittedName>
        <fullName evidence="1">Uncharacterized protein</fullName>
    </submittedName>
</protein>
<evidence type="ECO:0000313" key="1">
    <source>
        <dbReference type="EMBL" id="CAD7695880.1"/>
    </source>
</evidence>
<gene>
    <name evidence="1" type="ORF">OSTQU699_LOCUS1241</name>
</gene>
<dbReference type="Proteomes" id="UP000708148">
    <property type="component" value="Unassembled WGS sequence"/>
</dbReference>
<evidence type="ECO:0000313" key="2">
    <source>
        <dbReference type="Proteomes" id="UP000708148"/>
    </source>
</evidence>
<comment type="caution">
    <text evidence="1">The sequence shown here is derived from an EMBL/GenBank/DDBJ whole genome shotgun (WGS) entry which is preliminary data.</text>
</comment>
<accession>A0A8S1IMI5</accession>
<proteinExistence type="predicted"/>